<proteinExistence type="predicted"/>
<organism evidence="2 3">
    <name type="scientific">Nakamurella multipartita (strain ATCC 700099 / DSM 44233 / CIP 104796 / JCM 9543 / NBRC 105858 / Y-104)</name>
    <name type="common">Microsphaera multipartita</name>
    <dbReference type="NCBI Taxonomy" id="479431"/>
    <lineage>
        <taxon>Bacteria</taxon>
        <taxon>Bacillati</taxon>
        <taxon>Actinomycetota</taxon>
        <taxon>Actinomycetes</taxon>
        <taxon>Nakamurellales</taxon>
        <taxon>Nakamurellaceae</taxon>
        <taxon>Nakamurella</taxon>
    </lineage>
</organism>
<dbReference type="Gene3D" id="2.60.60.30">
    <property type="entry name" value="sav2460 like domains"/>
    <property type="match status" value="1"/>
</dbReference>
<protein>
    <submittedName>
        <fullName evidence="2">Tellurium resistance protein TerA</fullName>
    </submittedName>
</protein>
<dbReference type="OrthoDB" id="2079357at2"/>
<evidence type="ECO:0000256" key="1">
    <source>
        <dbReference type="SAM" id="MobiDB-lite"/>
    </source>
</evidence>
<reference evidence="3" key="1">
    <citation type="submission" date="2009-09" db="EMBL/GenBank/DDBJ databases">
        <title>The complete genome of Nakamurella multipartita DSM 44233.</title>
        <authorList>
            <consortium name="US DOE Joint Genome Institute (JGI-PGF)"/>
            <person name="Lucas S."/>
            <person name="Copeland A."/>
            <person name="Lapidus A."/>
            <person name="Glavina del Rio T."/>
            <person name="Dalin E."/>
            <person name="Tice H."/>
            <person name="Bruce D."/>
            <person name="Goodwin L."/>
            <person name="Pitluck S."/>
            <person name="Kyrpides N."/>
            <person name="Mavromatis K."/>
            <person name="Ivanova N."/>
            <person name="Ovchinnikova G."/>
            <person name="Sims D."/>
            <person name="Meincke L."/>
            <person name="Brettin T."/>
            <person name="Detter J.C."/>
            <person name="Han C."/>
            <person name="Larimer F."/>
            <person name="Land M."/>
            <person name="Hauser L."/>
            <person name="Markowitz V."/>
            <person name="Cheng J.-F."/>
            <person name="Hugenholtz P."/>
            <person name="Woyke T."/>
            <person name="Wu D."/>
            <person name="Klenk H.-P."/>
            <person name="Eisen J.A."/>
        </authorList>
    </citation>
    <scope>NUCLEOTIDE SEQUENCE [LARGE SCALE GENOMIC DNA]</scope>
    <source>
        <strain evidence="3">ATCC 700099 / DSM 44233 / CIP 104796 / JCM 9543 / NBRC 105858 / Y-104</strain>
    </source>
</reference>
<dbReference type="InParanoid" id="C8XAV0"/>
<name>C8XAV0_NAKMY</name>
<keyword evidence="3" id="KW-1185">Reference proteome</keyword>
<dbReference type="HOGENOM" id="CLU_091689_0_0_11"/>
<reference evidence="2 3" key="2">
    <citation type="journal article" date="2010" name="Stand. Genomic Sci.">
        <title>Complete genome sequence of Nakamurella multipartita type strain (Y-104).</title>
        <authorList>
            <person name="Tice H."/>
            <person name="Mayilraj S."/>
            <person name="Sims D."/>
            <person name="Lapidus A."/>
            <person name="Nolan M."/>
            <person name="Lucas S."/>
            <person name="Glavina Del Rio T."/>
            <person name="Copeland A."/>
            <person name="Cheng J.F."/>
            <person name="Meincke L."/>
            <person name="Bruce D."/>
            <person name="Goodwin L."/>
            <person name="Pitluck S."/>
            <person name="Ivanova N."/>
            <person name="Mavromatis K."/>
            <person name="Ovchinnikova G."/>
            <person name="Pati A."/>
            <person name="Chen A."/>
            <person name="Palaniappan K."/>
            <person name="Land M."/>
            <person name="Hauser L."/>
            <person name="Chang Y.J."/>
            <person name="Jeffries C.D."/>
            <person name="Detter J.C."/>
            <person name="Brettin T."/>
            <person name="Rohde M."/>
            <person name="Goker M."/>
            <person name="Bristow J."/>
            <person name="Eisen J.A."/>
            <person name="Markowitz V."/>
            <person name="Hugenholtz P."/>
            <person name="Kyrpides N.C."/>
            <person name="Klenk H.P."/>
            <person name="Chen F."/>
        </authorList>
    </citation>
    <scope>NUCLEOTIDE SEQUENCE [LARGE SCALE GENOMIC DNA]</scope>
    <source>
        <strain evidence="3">ATCC 700099 / DSM 44233 / CIP 104796 / JCM 9543 / NBRC 105858 / Y-104</strain>
    </source>
</reference>
<dbReference type="Proteomes" id="UP000002218">
    <property type="component" value="Chromosome"/>
</dbReference>
<dbReference type="CDD" id="cd06974">
    <property type="entry name" value="TerD_like"/>
    <property type="match status" value="1"/>
</dbReference>
<dbReference type="KEGG" id="nml:Namu_3016"/>
<evidence type="ECO:0000313" key="3">
    <source>
        <dbReference type="Proteomes" id="UP000002218"/>
    </source>
</evidence>
<dbReference type="STRING" id="479431.Namu_3016"/>
<dbReference type="EMBL" id="CP001737">
    <property type="protein sequence ID" value="ACV79353.1"/>
    <property type="molecule type" value="Genomic_DNA"/>
</dbReference>
<dbReference type="InterPro" id="IPR003325">
    <property type="entry name" value="TerD"/>
</dbReference>
<dbReference type="AlphaFoldDB" id="C8XAV0"/>
<dbReference type="RefSeq" id="WP_015748226.1">
    <property type="nucleotide sequence ID" value="NC_013235.1"/>
</dbReference>
<feature type="compositionally biased region" description="Pro residues" evidence="1">
    <location>
        <begin position="10"/>
        <end position="19"/>
    </location>
</feature>
<gene>
    <name evidence="2" type="ordered locus">Namu_3016</name>
</gene>
<evidence type="ECO:0000313" key="2">
    <source>
        <dbReference type="EMBL" id="ACV79353.1"/>
    </source>
</evidence>
<sequence length="233" mass="24159">MAIDYTKRPQQPPAAPPAPAGGGRVTLTKGAPKVSLTKSGAVGGTARVNLNWSTGAPPPPPASGGFFSKLKNAAAGATSGGIDLDLGCLYELGDGRKGVIQAMGNAFGALDRPPYILLDGDDRTGSVAGGENMSINLGAPGRFRRVLIFAMIYEGAPNWAAVDGVVTLTSANGQSFEVRLDESDTGSRMCAVAQLVESGGDLVFQREVKYIQGGQMALDRAYGWGMNWQAGRK</sequence>
<accession>C8XAV0</accession>
<feature type="region of interest" description="Disordered" evidence="1">
    <location>
        <begin position="1"/>
        <end position="38"/>
    </location>
</feature>
<dbReference type="eggNOG" id="COG4110">
    <property type="taxonomic scope" value="Bacteria"/>
</dbReference>